<dbReference type="Pfam" id="PF00571">
    <property type="entry name" value="CBS"/>
    <property type="match status" value="3"/>
</dbReference>
<accession>A0AAV5E7Z4</accession>
<sequence>MDRPEENAKFPSCDAYFEAIQSKKKLPLSLQESLTAAFAQIPVSSFPDVPTGRVIEIPGDTSILDAVRILSEHNIRAAPVLNPEPGAPADWQGRYLGVIDYSAVILWVLENAEIASVALSAGSATAAGVGIGAVGAVGAAALGATGPAAVAGLTAAAVGAALAGGLTAEKGVAKDGLTAANHLGEDFYKVLLEQEPFKSTTVRSIVESHSWSPFVPITLDSSMLTVLLLLSKYRLRNVPVIEPDKPVIRNFITQAGVVKGLQQCKGRDWFDYISSLPLSDLGLPFMSIDEVITVNSDDLILEAFKCMKDNKIGGVPVVVDPIGNLQLTVIQFMKTLGSTLPDSGENCLVKPPPTCRPDASLGSVIDSIASRITHRIYVVDNELEVIGVVTLRDVITCFIHEPPGYCDSYLASAMEKIDGKTSVAVEKS</sequence>
<reference evidence="5" key="2">
    <citation type="submission" date="2021-12" db="EMBL/GenBank/DDBJ databases">
        <title>Resequencing data analysis of finger millet.</title>
        <authorList>
            <person name="Hatakeyama M."/>
            <person name="Aluri S."/>
            <person name="Balachadran M.T."/>
            <person name="Sivarajan S.R."/>
            <person name="Poveda L."/>
            <person name="Shimizu-Inatsugi R."/>
            <person name="Schlapbach R."/>
            <person name="Sreeman S.M."/>
            <person name="Shimizu K.K."/>
        </authorList>
    </citation>
    <scope>NUCLEOTIDE SEQUENCE</scope>
</reference>
<dbReference type="CDD" id="cd02205">
    <property type="entry name" value="CBS_pair_SF"/>
    <property type="match status" value="2"/>
</dbReference>
<comment type="caution">
    <text evidence="5">The sequence shown here is derived from an EMBL/GenBank/DDBJ whole genome shotgun (WGS) entry which is preliminary data.</text>
</comment>
<evidence type="ECO:0000256" key="1">
    <source>
        <dbReference type="ARBA" id="ARBA00022737"/>
    </source>
</evidence>
<organism evidence="5 6">
    <name type="scientific">Eleusine coracana subsp. coracana</name>
    <dbReference type="NCBI Taxonomy" id="191504"/>
    <lineage>
        <taxon>Eukaryota</taxon>
        <taxon>Viridiplantae</taxon>
        <taxon>Streptophyta</taxon>
        <taxon>Embryophyta</taxon>
        <taxon>Tracheophyta</taxon>
        <taxon>Spermatophyta</taxon>
        <taxon>Magnoliopsida</taxon>
        <taxon>Liliopsida</taxon>
        <taxon>Poales</taxon>
        <taxon>Poaceae</taxon>
        <taxon>PACMAD clade</taxon>
        <taxon>Chloridoideae</taxon>
        <taxon>Cynodonteae</taxon>
        <taxon>Eleusininae</taxon>
        <taxon>Eleusine</taxon>
    </lineage>
</organism>
<dbReference type="SUPFAM" id="SSF54631">
    <property type="entry name" value="CBS-domain pair"/>
    <property type="match status" value="2"/>
</dbReference>
<dbReference type="Gene3D" id="3.10.580.10">
    <property type="entry name" value="CBS-domain"/>
    <property type="match status" value="2"/>
</dbReference>
<gene>
    <name evidence="5" type="primary">gb05705</name>
    <name evidence="5" type="ORF">PR202_gb05705</name>
</gene>
<protein>
    <recommendedName>
        <fullName evidence="4">CBS domain-containing protein</fullName>
    </recommendedName>
</protein>
<proteinExistence type="predicted"/>
<keyword evidence="6" id="KW-1185">Reference proteome</keyword>
<reference evidence="5" key="1">
    <citation type="journal article" date="2018" name="DNA Res.">
        <title>Multiple hybrid de novo genome assembly of finger millet, an orphan allotetraploid crop.</title>
        <authorList>
            <person name="Hatakeyama M."/>
            <person name="Aluri S."/>
            <person name="Balachadran M.T."/>
            <person name="Sivarajan S.R."/>
            <person name="Patrignani A."/>
            <person name="Gruter S."/>
            <person name="Poveda L."/>
            <person name="Shimizu-Inatsugi R."/>
            <person name="Baeten J."/>
            <person name="Francoijs K.J."/>
            <person name="Nataraja K.N."/>
            <person name="Reddy Y.A.N."/>
            <person name="Phadnis S."/>
            <person name="Ravikumar R.L."/>
            <person name="Schlapbach R."/>
            <person name="Sreeman S.M."/>
            <person name="Shimizu K.K."/>
        </authorList>
    </citation>
    <scope>NUCLEOTIDE SEQUENCE</scope>
</reference>
<dbReference type="Proteomes" id="UP001054889">
    <property type="component" value="Unassembled WGS sequence"/>
</dbReference>
<evidence type="ECO:0000313" key="6">
    <source>
        <dbReference type="Proteomes" id="UP001054889"/>
    </source>
</evidence>
<feature type="domain" description="CBS" evidence="4">
    <location>
        <begin position="348"/>
        <end position="408"/>
    </location>
</feature>
<dbReference type="SMART" id="SM00116">
    <property type="entry name" value="CBS"/>
    <property type="match status" value="4"/>
</dbReference>
<dbReference type="EMBL" id="BQKI01000073">
    <property type="protein sequence ID" value="GJN18533.1"/>
    <property type="molecule type" value="Genomic_DNA"/>
</dbReference>
<evidence type="ECO:0000313" key="5">
    <source>
        <dbReference type="EMBL" id="GJN18533.1"/>
    </source>
</evidence>
<dbReference type="InterPro" id="IPR050511">
    <property type="entry name" value="AMPK_gamma/SDS23_families"/>
</dbReference>
<dbReference type="PANTHER" id="PTHR13780:SF47">
    <property type="entry name" value="SNF1-RELATED PROTEIN KINASE REGULATORY SUBUNIT GAMMA-1-LIKE"/>
    <property type="match status" value="1"/>
</dbReference>
<dbReference type="InterPro" id="IPR046342">
    <property type="entry name" value="CBS_dom_sf"/>
</dbReference>
<dbReference type="AlphaFoldDB" id="A0AAV5E7Z4"/>
<evidence type="ECO:0000259" key="4">
    <source>
        <dbReference type="PROSITE" id="PS51371"/>
    </source>
</evidence>
<feature type="domain" description="CBS" evidence="4">
    <location>
        <begin position="50"/>
        <end position="114"/>
    </location>
</feature>
<name>A0AAV5E7Z4_ELECO</name>
<dbReference type="InterPro" id="IPR000644">
    <property type="entry name" value="CBS_dom"/>
</dbReference>
<keyword evidence="1" id="KW-0677">Repeat</keyword>
<evidence type="ECO:0000256" key="2">
    <source>
        <dbReference type="ARBA" id="ARBA00023122"/>
    </source>
</evidence>
<dbReference type="PROSITE" id="PS51371">
    <property type="entry name" value="CBS"/>
    <property type="match status" value="2"/>
</dbReference>
<keyword evidence="2 3" id="KW-0129">CBS domain</keyword>
<dbReference type="PANTHER" id="PTHR13780">
    <property type="entry name" value="AMP-ACTIVATED PROTEIN KINASE, GAMMA REGULATORY SUBUNIT"/>
    <property type="match status" value="1"/>
</dbReference>
<evidence type="ECO:0000256" key="3">
    <source>
        <dbReference type="PROSITE-ProRule" id="PRU00703"/>
    </source>
</evidence>